<dbReference type="AlphaFoldDB" id="A0A3S3RBE5"/>
<comment type="caution">
    <text evidence="1">The sequence shown here is derived from an EMBL/GenBank/DDBJ whole genome shotgun (WGS) entry which is preliminary data.</text>
</comment>
<keyword evidence="2" id="KW-1185">Reference proteome</keyword>
<dbReference type="EMBL" id="RJLM01000001">
    <property type="protein sequence ID" value="RWX57010.1"/>
    <property type="molecule type" value="Genomic_DNA"/>
</dbReference>
<dbReference type="RefSeq" id="WP_128782325.1">
    <property type="nucleotide sequence ID" value="NZ_RJLM01000001.1"/>
</dbReference>
<name>A0A3S3RBE5_9GAMM</name>
<sequence>MKSPVDKLLHSHDNLVHSEGVKVVSHTQREDGDGEEEWVLHTLMIEGCDAPFKFKRKKKYKSLKGAKVNMTYYPTVEVVAGFDIEVMKVVRIKLY</sequence>
<evidence type="ECO:0000313" key="2">
    <source>
        <dbReference type="Proteomes" id="UP000287563"/>
    </source>
</evidence>
<gene>
    <name evidence="1" type="ORF">EDI28_02935</name>
</gene>
<organism evidence="1 2">
    <name type="scientific">Photobacterium chitinilyticum</name>
    <dbReference type="NCBI Taxonomy" id="2485123"/>
    <lineage>
        <taxon>Bacteria</taxon>
        <taxon>Pseudomonadati</taxon>
        <taxon>Pseudomonadota</taxon>
        <taxon>Gammaproteobacteria</taxon>
        <taxon>Vibrionales</taxon>
        <taxon>Vibrionaceae</taxon>
        <taxon>Photobacterium</taxon>
    </lineage>
</organism>
<dbReference type="Proteomes" id="UP000287563">
    <property type="component" value="Unassembled WGS sequence"/>
</dbReference>
<dbReference type="OrthoDB" id="5822620at2"/>
<protein>
    <submittedName>
        <fullName evidence="1">Uncharacterized protein</fullName>
    </submittedName>
</protein>
<reference evidence="1 2" key="1">
    <citation type="submission" date="2018-11" db="EMBL/GenBank/DDBJ databases">
        <title>Photobacterium sp. BEI247 sp. nov., a marine bacterium isolated from Yongle Blue Hole in the South China Sea.</title>
        <authorList>
            <person name="Wang X."/>
        </authorList>
    </citation>
    <scope>NUCLEOTIDE SEQUENCE [LARGE SCALE GENOMIC DNA]</scope>
    <source>
        <strain evidence="2">BEI247</strain>
    </source>
</reference>
<proteinExistence type="predicted"/>
<accession>A0A3S3RBE5</accession>
<evidence type="ECO:0000313" key="1">
    <source>
        <dbReference type="EMBL" id="RWX57010.1"/>
    </source>
</evidence>